<sequence>MRTRWRAAALNGWEFDPHRVGAPGQPLWPGRALADDEYQFLTTSDARLGTFAHYTEQTLVVFGYDLIEQVTEDLDDLLGGGTWTFN</sequence>
<dbReference type="EMBL" id="JAGSOH010000045">
    <property type="protein sequence ID" value="MBR7827916.1"/>
    <property type="molecule type" value="Genomic_DNA"/>
</dbReference>
<evidence type="ECO:0000313" key="1">
    <source>
        <dbReference type="EMBL" id="MBR7827916.1"/>
    </source>
</evidence>
<accession>A0A941EAE2</accession>
<dbReference type="Pfam" id="PF10898">
    <property type="entry name" value="DUF2716"/>
    <property type="match status" value="1"/>
</dbReference>
<gene>
    <name evidence="1" type="ORF">KDK95_16485</name>
</gene>
<dbReference type="InterPro" id="IPR020323">
    <property type="entry name" value="DUF2716"/>
</dbReference>
<organism evidence="1 2">
    <name type="scientific">Actinospica acidithermotolerans</name>
    <dbReference type="NCBI Taxonomy" id="2828514"/>
    <lineage>
        <taxon>Bacteria</taxon>
        <taxon>Bacillati</taxon>
        <taxon>Actinomycetota</taxon>
        <taxon>Actinomycetes</taxon>
        <taxon>Catenulisporales</taxon>
        <taxon>Actinospicaceae</taxon>
        <taxon>Actinospica</taxon>
    </lineage>
</organism>
<dbReference type="RefSeq" id="WP_212519058.1">
    <property type="nucleotide sequence ID" value="NZ_JAGSOH010000045.1"/>
</dbReference>
<evidence type="ECO:0000313" key="2">
    <source>
        <dbReference type="Proteomes" id="UP000676325"/>
    </source>
</evidence>
<reference evidence="1" key="1">
    <citation type="submission" date="2021-04" db="EMBL/GenBank/DDBJ databases">
        <title>Genome based classification of Actinospica acidithermotolerans sp. nov., an actinobacterium isolated from an Indonesian hot spring.</title>
        <authorList>
            <person name="Kusuma A.B."/>
            <person name="Putra K.E."/>
            <person name="Nafisah S."/>
            <person name="Loh J."/>
            <person name="Nouioui I."/>
            <person name="Goodfellow M."/>
        </authorList>
    </citation>
    <scope>NUCLEOTIDE SEQUENCE</scope>
    <source>
        <strain evidence="1">MGRD01-02</strain>
    </source>
</reference>
<comment type="caution">
    <text evidence="1">The sequence shown here is derived from an EMBL/GenBank/DDBJ whole genome shotgun (WGS) entry which is preliminary data.</text>
</comment>
<proteinExistence type="predicted"/>
<name>A0A941EAE2_9ACTN</name>
<protein>
    <submittedName>
        <fullName evidence="1">DUF2716 domain-containing protein</fullName>
    </submittedName>
</protein>
<dbReference type="Proteomes" id="UP000676325">
    <property type="component" value="Unassembled WGS sequence"/>
</dbReference>
<dbReference type="AlphaFoldDB" id="A0A941EAE2"/>
<keyword evidence="2" id="KW-1185">Reference proteome</keyword>